<dbReference type="PANTHER" id="PTHR43133:SF51">
    <property type="entry name" value="RNA POLYMERASE SIGMA FACTOR"/>
    <property type="match status" value="1"/>
</dbReference>
<evidence type="ECO:0000313" key="5">
    <source>
        <dbReference type="EMBL" id="MTV91559.1"/>
    </source>
</evidence>
<name>A0A6G2DQW3_STREE</name>
<keyword evidence="1" id="KW-0805">Transcription regulation</keyword>
<proteinExistence type="predicted"/>
<evidence type="ECO:0000256" key="1">
    <source>
        <dbReference type="ARBA" id="ARBA00023015"/>
    </source>
</evidence>
<dbReference type="EMBL" id="WNIB01000696">
    <property type="protein sequence ID" value="MTV91559.1"/>
    <property type="molecule type" value="Genomic_DNA"/>
</dbReference>
<dbReference type="Gene3D" id="1.10.1740.10">
    <property type="match status" value="1"/>
</dbReference>
<dbReference type="Pfam" id="PF04542">
    <property type="entry name" value="Sigma70_r2"/>
    <property type="match status" value="1"/>
</dbReference>
<comment type="caution">
    <text evidence="5">The sequence shown here is derived from an EMBL/GenBank/DDBJ whole genome shotgun (WGS) entry which is preliminary data.</text>
</comment>
<organism evidence="5 6">
    <name type="scientific">Streptococcus pneumoniae</name>
    <dbReference type="NCBI Taxonomy" id="1313"/>
    <lineage>
        <taxon>Bacteria</taxon>
        <taxon>Bacillati</taxon>
        <taxon>Bacillota</taxon>
        <taxon>Bacilli</taxon>
        <taxon>Lactobacillales</taxon>
        <taxon>Streptococcaceae</taxon>
        <taxon>Streptococcus</taxon>
    </lineage>
</organism>
<evidence type="ECO:0000313" key="6">
    <source>
        <dbReference type="Proteomes" id="UP000476212"/>
    </source>
</evidence>
<evidence type="ECO:0000256" key="2">
    <source>
        <dbReference type="ARBA" id="ARBA00023082"/>
    </source>
</evidence>
<accession>A0A6G2DQW3</accession>
<sequence>NESDAEDLVSQTLIIAFQKWDSFDGSHARSWLIQILRNEWLQLLRKRNVRKEIAYGEVNEPSVEGFWKAVDSQIEAKRIIEALDDLGEDYRV</sequence>
<feature type="non-terminal residue" evidence="5">
    <location>
        <position position="1"/>
    </location>
</feature>
<evidence type="ECO:0000256" key="3">
    <source>
        <dbReference type="ARBA" id="ARBA00023163"/>
    </source>
</evidence>
<protein>
    <recommendedName>
        <fullName evidence="4">RNA polymerase sigma-70 region 2 domain-containing protein</fullName>
    </recommendedName>
</protein>
<keyword evidence="2" id="KW-0731">Sigma factor</keyword>
<dbReference type="AlphaFoldDB" id="A0A6G2DQW3"/>
<dbReference type="PANTHER" id="PTHR43133">
    <property type="entry name" value="RNA POLYMERASE ECF-TYPE SIGMA FACTO"/>
    <property type="match status" value="1"/>
</dbReference>
<dbReference type="GO" id="GO:0016987">
    <property type="term" value="F:sigma factor activity"/>
    <property type="evidence" value="ECO:0007669"/>
    <property type="project" value="UniProtKB-KW"/>
</dbReference>
<dbReference type="InterPro" id="IPR013325">
    <property type="entry name" value="RNA_pol_sigma_r2"/>
</dbReference>
<dbReference type="GO" id="GO:0006352">
    <property type="term" value="P:DNA-templated transcription initiation"/>
    <property type="evidence" value="ECO:0007669"/>
    <property type="project" value="InterPro"/>
</dbReference>
<dbReference type="Proteomes" id="UP000476212">
    <property type="component" value="Unassembled WGS sequence"/>
</dbReference>
<gene>
    <name evidence="5" type="ORF">GM544_14235</name>
</gene>
<dbReference type="RefSeq" id="WP_269058081.1">
    <property type="nucleotide sequence ID" value="NZ_WNIB01000696.1"/>
</dbReference>
<feature type="non-terminal residue" evidence="5">
    <location>
        <position position="92"/>
    </location>
</feature>
<dbReference type="InterPro" id="IPR039425">
    <property type="entry name" value="RNA_pol_sigma-70-like"/>
</dbReference>
<feature type="domain" description="RNA polymerase sigma-70 region 2" evidence="4">
    <location>
        <begin position="2"/>
        <end position="48"/>
    </location>
</feature>
<dbReference type="InterPro" id="IPR007627">
    <property type="entry name" value="RNA_pol_sigma70_r2"/>
</dbReference>
<evidence type="ECO:0000259" key="4">
    <source>
        <dbReference type="Pfam" id="PF04542"/>
    </source>
</evidence>
<reference evidence="5 6" key="1">
    <citation type="submission" date="2019-11" db="EMBL/GenBank/DDBJ databases">
        <title>Growth characteristics of pneumococcus vary with the chemical composition of the capsule and with environmental conditions.</title>
        <authorList>
            <person name="Tothpal A."/>
            <person name="Desobry K."/>
            <person name="Joshi S."/>
            <person name="Wyllie A.L."/>
            <person name="Weinberger D.M."/>
        </authorList>
    </citation>
    <scope>NUCLEOTIDE SEQUENCE [LARGE SCALE GENOMIC DNA]</scope>
    <source>
        <strain evidence="6">pnumococcus15C</strain>
    </source>
</reference>
<keyword evidence="3" id="KW-0804">Transcription</keyword>
<dbReference type="SUPFAM" id="SSF88946">
    <property type="entry name" value="Sigma2 domain of RNA polymerase sigma factors"/>
    <property type="match status" value="1"/>
</dbReference>